<keyword evidence="2" id="KW-0430">Lectin</keyword>
<feature type="signal peptide" evidence="3">
    <location>
        <begin position="1"/>
        <end position="16"/>
    </location>
</feature>
<sequence>MQYIFIFALLTTCALASEHVHYSFSQSVGDGDGTSFSITGEGRITAIRVWETYSNYIYGIQFRYGGNWSIIGGYTYNTPLEMELYEGERIVEISGKYSHYIQSLVIVTNLGRSLHVGQPYGHSFNMYPTHKDAELRFISGRLHGGLTSLQAHWATFHSDSSEEHS</sequence>
<evidence type="ECO:0000256" key="2">
    <source>
        <dbReference type="ARBA" id="ARBA00022734"/>
    </source>
</evidence>
<dbReference type="GeneTree" id="ENSGT00940000164478"/>
<dbReference type="KEGG" id="kmr:108243934"/>
<accession>A0A3Q2ZFS6</accession>
<keyword evidence="1 3" id="KW-0732">Signal</keyword>
<keyword evidence="6" id="KW-1185">Reference proteome</keyword>
<feature type="chain" id="PRO_5018545493" evidence="3">
    <location>
        <begin position="17"/>
        <end position="165"/>
    </location>
</feature>
<protein>
    <submittedName>
        <fullName evidence="5">Zymogen granule membrane protein 16-like</fullName>
    </submittedName>
</protein>
<dbReference type="OMA" id="CALASEH"/>
<dbReference type="InterPro" id="IPR036404">
    <property type="entry name" value="Jacalin-like_lectin_dom_sf"/>
</dbReference>
<evidence type="ECO:0000256" key="1">
    <source>
        <dbReference type="ARBA" id="ARBA00022729"/>
    </source>
</evidence>
<dbReference type="RefSeq" id="XP_017285186.1">
    <property type="nucleotide sequence ID" value="XM_017429697.3"/>
</dbReference>
<organism evidence="5 6">
    <name type="scientific">Kryptolebias marmoratus</name>
    <name type="common">Mangrove killifish</name>
    <name type="synonym">Rivulus marmoratus</name>
    <dbReference type="NCBI Taxonomy" id="37003"/>
    <lineage>
        <taxon>Eukaryota</taxon>
        <taxon>Metazoa</taxon>
        <taxon>Chordata</taxon>
        <taxon>Craniata</taxon>
        <taxon>Vertebrata</taxon>
        <taxon>Euteleostomi</taxon>
        <taxon>Actinopterygii</taxon>
        <taxon>Neopterygii</taxon>
        <taxon>Teleostei</taxon>
        <taxon>Neoteleostei</taxon>
        <taxon>Acanthomorphata</taxon>
        <taxon>Ovalentaria</taxon>
        <taxon>Atherinomorphae</taxon>
        <taxon>Cyprinodontiformes</taxon>
        <taxon>Rivulidae</taxon>
        <taxon>Kryptolebias</taxon>
    </lineage>
</organism>
<dbReference type="PROSITE" id="PS51752">
    <property type="entry name" value="JACALIN_LECTIN"/>
    <property type="match status" value="1"/>
</dbReference>
<reference evidence="5" key="1">
    <citation type="submission" date="2025-08" db="UniProtKB">
        <authorList>
            <consortium name="Ensembl"/>
        </authorList>
    </citation>
    <scope>IDENTIFICATION</scope>
</reference>
<dbReference type="Ensembl" id="ENSKMAT00000002623.1">
    <property type="protein sequence ID" value="ENSKMAP00000002571.1"/>
    <property type="gene ID" value="ENSKMAG00000001981.1"/>
</dbReference>
<dbReference type="Gene3D" id="2.100.10.30">
    <property type="entry name" value="Jacalin-like lectin domain"/>
    <property type="match status" value="1"/>
</dbReference>
<dbReference type="GeneID" id="108243934"/>
<dbReference type="Proteomes" id="UP000264800">
    <property type="component" value="Unplaced"/>
</dbReference>
<proteinExistence type="predicted"/>
<name>A0A3Q2ZFS6_KRYMA</name>
<dbReference type="SUPFAM" id="SSF51101">
    <property type="entry name" value="Mannose-binding lectins"/>
    <property type="match status" value="1"/>
</dbReference>
<dbReference type="InterPro" id="IPR001229">
    <property type="entry name" value="Jacalin-like_lectin_dom"/>
</dbReference>
<dbReference type="GO" id="GO:0030246">
    <property type="term" value="F:carbohydrate binding"/>
    <property type="evidence" value="ECO:0007669"/>
    <property type="project" value="UniProtKB-KW"/>
</dbReference>
<dbReference type="PANTHER" id="PTHR33589">
    <property type="entry name" value="OS11G0524900 PROTEIN"/>
    <property type="match status" value="1"/>
</dbReference>
<dbReference type="OrthoDB" id="2415936at2759"/>
<feature type="domain" description="Jacalin-type lectin" evidence="4">
    <location>
        <begin position="22"/>
        <end position="155"/>
    </location>
</feature>
<evidence type="ECO:0000259" key="4">
    <source>
        <dbReference type="PROSITE" id="PS51752"/>
    </source>
</evidence>
<dbReference type="Pfam" id="PF01419">
    <property type="entry name" value="Jacalin"/>
    <property type="match status" value="1"/>
</dbReference>
<dbReference type="AlphaFoldDB" id="A0A3Q2ZFS6"/>
<reference evidence="5" key="2">
    <citation type="submission" date="2025-09" db="UniProtKB">
        <authorList>
            <consortium name="Ensembl"/>
        </authorList>
    </citation>
    <scope>IDENTIFICATION</scope>
</reference>
<dbReference type="SMART" id="SM00915">
    <property type="entry name" value="Jacalin"/>
    <property type="match status" value="1"/>
</dbReference>
<evidence type="ECO:0000313" key="5">
    <source>
        <dbReference type="Ensembl" id="ENSKMAP00000002571.1"/>
    </source>
</evidence>
<evidence type="ECO:0000256" key="3">
    <source>
        <dbReference type="SAM" id="SignalP"/>
    </source>
</evidence>
<dbReference type="InterPro" id="IPR052321">
    <property type="entry name" value="PolyBind_ProtTraffic"/>
</dbReference>
<evidence type="ECO:0000313" key="6">
    <source>
        <dbReference type="Proteomes" id="UP000264800"/>
    </source>
</evidence>
<dbReference type="PANTHER" id="PTHR33589:SF3">
    <property type="entry name" value="ZYMOGEN GRANULE MEMBRANE PROTEIN 16-LIKE"/>
    <property type="match status" value="1"/>
</dbReference>